<dbReference type="InterPro" id="IPR051393">
    <property type="entry name" value="ABC_transporter_permease"/>
</dbReference>
<comment type="subcellular location">
    <subcellularLocation>
        <location evidence="1 7">Cell membrane</location>
        <topology evidence="1 7">Multi-pass membrane protein</topology>
    </subcellularLocation>
</comment>
<keyword evidence="6 7" id="KW-0472">Membrane</keyword>
<dbReference type="STRING" id="1121322.SAMN02745136_01864"/>
<name>A0A1M6Q4L3_9FIRM</name>
<protein>
    <submittedName>
        <fullName evidence="9">Raffinose/stachyose/melibiose transport system permease protein</fullName>
    </submittedName>
</protein>
<dbReference type="InterPro" id="IPR000515">
    <property type="entry name" value="MetI-like"/>
</dbReference>
<evidence type="ECO:0000256" key="7">
    <source>
        <dbReference type="RuleBase" id="RU363032"/>
    </source>
</evidence>
<accession>A0A1M6Q4L3</accession>
<evidence type="ECO:0000256" key="5">
    <source>
        <dbReference type="ARBA" id="ARBA00022989"/>
    </source>
</evidence>
<sequence length="291" mass="32577">MKKKKKDIRLFCEFVVPSVLIWGLVVIVPLFYGLYLTFTDWNGLSSSYNMVGFKNYLDIFTDKAFLVSLGRTFLYVFFVVVLSNIIGICLALLLTYGIRMQSFFRTCFFAANMIGGIIMGYIWNYIFSFALTRVGAVTGWKLLLTSWLTSPNTAMAALIIVTVWQLSGYLMVIYVAGLTNIPNDMLEAASIDGAAKFQLFRFIKLPMIRSSITICTFIAISKAFMSFDVNLSLTAGGPYKTTELLAYKIYQTAFSNFEYGKGQAEAVVLFVIVAVISLIQVTMSKKKEVSA</sequence>
<keyword evidence="10" id="KW-1185">Reference proteome</keyword>
<dbReference type="InterPro" id="IPR035906">
    <property type="entry name" value="MetI-like_sf"/>
</dbReference>
<dbReference type="PANTHER" id="PTHR30193">
    <property type="entry name" value="ABC TRANSPORTER PERMEASE PROTEIN"/>
    <property type="match status" value="1"/>
</dbReference>
<feature type="domain" description="ABC transmembrane type-1" evidence="8">
    <location>
        <begin position="69"/>
        <end position="280"/>
    </location>
</feature>
<feature type="transmembrane region" description="Helical" evidence="7">
    <location>
        <begin position="154"/>
        <end position="176"/>
    </location>
</feature>
<dbReference type="Gene3D" id="1.10.3720.10">
    <property type="entry name" value="MetI-like"/>
    <property type="match status" value="1"/>
</dbReference>
<reference evidence="9 10" key="1">
    <citation type="submission" date="2016-11" db="EMBL/GenBank/DDBJ databases">
        <authorList>
            <person name="Jaros S."/>
            <person name="Januszkiewicz K."/>
            <person name="Wedrychowicz H."/>
        </authorList>
    </citation>
    <scope>NUCLEOTIDE SEQUENCE [LARGE SCALE GENOMIC DNA]</scope>
    <source>
        <strain evidence="9 10">DSM 15929</strain>
    </source>
</reference>
<dbReference type="Proteomes" id="UP000184386">
    <property type="component" value="Unassembled WGS sequence"/>
</dbReference>
<dbReference type="EMBL" id="FRAC01000009">
    <property type="protein sequence ID" value="SHK15172.1"/>
    <property type="molecule type" value="Genomic_DNA"/>
</dbReference>
<dbReference type="RefSeq" id="WP_073275062.1">
    <property type="nucleotide sequence ID" value="NZ_FRAC01000009.1"/>
</dbReference>
<comment type="similarity">
    <text evidence="7">Belongs to the binding-protein-dependent transport system permease family.</text>
</comment>
<dbReference type="GO" id="GO:0005886">
    <property type="term" value="C:plasma membrane"/>
    <property type="evidence" value="ECO:0007669"/>
    <property type="project" value="UniProtKB-SubCell"/>
</dbReference>
<evidence type="ECO:0000256" key="2">
    <source>
        <dbReference type="ARBA" id="ARBA00022448"/>
    </source>
</evidence>
<dbReference type="AlphaFoldDB" id="A0A1M6Q4L3"/>
<dbReference type="Pfam" id="PF00528">
    <property type="entry name" value="BPD_transp_1"/>
    <property type="match status" value="1"/>
</dbReference>
<keyword evidence="3" id="KW-1003">Cell membrane</keyword>
<proteinExistence type="inferred from homology"/>
<evidence type="ECO:0000256" key="1">
    <source>
        <dbReference type="ARBA" id="ARBA00004651"/>
    </source>
</evidence>
<feature type="transmembrane region" description="Helical" evidence="7">
    <location>
        <begin position="266"/>
        <end position="283"/>
    </location>
</feature>
<dbReference type="OrthoDB" id="9786413at2"/>
<evidence type="ECO:0000313" key="9">
    <source>
        <dbReference type="EMBL" id="SHK15172.1"/>
    </source>
</evidence>
<evidence type="ECO:0000256" key="4">
    <source>
        <dbReference type="ARBA" id="ARBA00022692"/>
    </source>
</evidence>
<evidence type="ECO:0000259" key="8">
    <source>
        <dbReference type="PROSITE" id="PS50928"/>
    </source>
</evidence>
<keyword evidence="4 7" id="KW-0812">Transmembrane</keyword>
<feature type="transmembrane region" description="Helical" evidence="7">
    <location>
        <begin position="12"/>
        <end position="35"/>
    </location>
</feature>
<keyword evidence="2 7" id="KW-0813">Transport</keyword>
<keyword evidence="5 7" id="KW-1133">Transmembrane helix</keyword>
<feature type="transmembrane region" description="Helical" evidence="7">
    <location>
        <begin position="73"/>
        <end position="96"/>
    </location>
</feature>
<feature type="transmembrane region" description="Helical" evidence="7">
    <location>
        <begin position="206"/>
        <end position="225"/>
    </location>
</feature>
<evidence type="ECO:0000256" key="6">
    <source>
        <dbReference type="ARBA" id="ARBA00023136"/>
    </source>
</evidence>
<evidence type="ECO:0000313" key="10">
    <source>
        <dbReference type="Proteomes" id="UP000184386"/>
    </source>
</evidence>
<dbReference type="GO" id="GO:0055085">
    <property type="term" value="P:transmembrane transport"/>
    <property type="evidence" value="ECO:0007669"/>
    <property type="project" value="InterPro"/>
</dbReference>
<gene>
    <name evidence="9" type="ORF">SAMN02745136_01864</name>
</gene>
<organism evidence="9 10">
    <name type="scientific">Anaerocolumna jejuensis DSM 15929</name>
    <dbReference type="NCBI Taxonomy" id="1121322"/>
    <lineage>
        <taxon>Bacteria</taxon>
        <taxon>Bacillati</taxon>
        <taxon>Bacillota</taxon>
        <taxon>Clostridia</taxon>
        <taxon>Lachnospirales</taxon>
        <taxon>Lachnospiraceae</taxon>
        <taxon>Anaerocolumna</taxon>
    </lineage>
</organism>
<feature type="transmembrane region" description="Helical" evidence="7">
    <location>
        <begin position="108"/>
        <end position="134"/>
    </location>
</feature>
<evidence type="ECO:0000256" key="3">
    <source>
        <dbReference type="ARBA" id="ARBA00022475"/>
    </source>
</evidence>
<dbReference type="PANTHER" id="PTHR30193:SF37">
    <property type="entry name" value="INNER MEMBRANE ABC TRANSPORTER PERMEASE PROTEIN YCJO"/>
    <property type="match status" value="1"/>
</dbReference>
<dbReference type="SUPFAM" id="SSF161098">
    <property type="entry name" value="MetI-like"/>
    <property type="match status" value="1"/>
</dbReference>
<dbReference type="CDD" id="cd06261">
    <property type="entry name" value="TM_PBP2"/>
    <property type="match status" value="1"/>
</dbReference>
<dbReference type="PROSITE" id="PS50928">
    <property type="entry name" value="ABC_TM1"/>
    <property type="match status" value="1"/>
</dbReference>